<dbReference type="OrthoDB" id="43450at2157"/>
<keyword evidence="1" id="KW-1133">Transmembrane helix</keyword>
<sequence>MLLGCASALIYLGILSNSTVYFPQRVGVGSYLANTKYQTTFYINDSILFNNKTEINTNSMFSSLTKSLVVNGYFYTTANSYTGNFTVNETIVTPLWSKPLGTIYRGNLTSHFFSFTPNFTYAQSLFYQIDKQLRIPINYYSIRLNISVNAVIMYPSGNVPLNFRDSLTIQNGTYNISVNYNNDSFASGSFYKEISVEEETGYNYSYFYGAAFLVIIALSILFIRMSLNIQNVINKNSISGSKPPMNASVIEIRKAEDFLKLIKQYNEKAVKCDNDYYITHDNIVYLYHGENKV</sequence>
<dbReference type="PaxDb" id="1435377-SUSAZ_08555"/>
<accession>A0A0U3GIX1</accession>
<evidence type="ECO:0000256" key="1">
    <source>
        <dbReference type="SAM" id="Phobius"/>
    </source>
</evidence>
<dbReference type="RefSeq" id="WP_011278604.1">
    <property type="nucleotide sequence ID" value="NZ_BHWZ01000004.1"/>
</dbReference>
<dbReference type="STRING" id="1435377.SUSAZ_08555"/>
<keyword evidence="1" id="KW-0812">Transmembrane</keyword>
<keyword evidence="1" id="KW-0472">Membrane</keyword>
<organism evidence="2 5">
    <name type="scientific">Sulfolobus acidocaldarius</name>
    <dbReference type="NCBI Taxonomy" id="2285"/>
    <lineage>
        <taxon>Archaea</taxon>
        <taxon>Thermoproteota</taxon>
        <taxon>Thermoprotei</taxon>
        <taxon>Sulfolobales</taxon>
        <taxon>Sulfolobaceae</taxon>
        <taxon>Sulfolobus</taxon>
    </lineage>
</organism>
<dbReference type="AlphaFoldDB" id="A0A0U3GIX1"/>
<dbReference type="GeneID" id="14552289"/>
<reference evidence="4 5" key="1">
    <citation type="submission" date="2015-12" db="EMBL/GenBank/DDBJ databases">
        <title>A stable core within a dynamic pangenome in Sulfolobus acidocaldarius.</title>
        <authorList>
            <person name="Anderson R."/>
            <person name="Kouris A."/>
            <person name="Seward C."/>
            <person name="Campbell K."/>
            <person name="Whitaker R."/>
        </authorList>
    </citation>
    <scope>NUCLEOTIDE SEQUENCE [LARGE SCALE GENOMIC DNA]</scope>
    <source>
        <strain evidence="2 5">GG12-C01-09</strain>
        <strain evidence="3 4">NG05B_CO5_07</strain>
    </source>
</reference>
<evidence type="ECO:0000313" key="4">
    <source>
        <dbReference type="Proteomes" id="UP000060043"/>
    </source>
</evidence>
<evidence type="ECO:0000313" key="5">
    <source>
        <dbReference type="Proteomes" id="UP000065473"/>
    </source>
</evidence>
<protein>
    <submittedName>
        <fullName evidence="2">Uncharacterized protein</fullName>
    </submittedName>
</protein>
<evidence type="ECO:0000313" key="3">
    <source>
        <dbReference type="EMBL" id="ALU30775.1"/>
    </source>
</evidence>
<dbReference type="Proteomes" id="UP000060043">
    <property type="component" value="Chromosome"/>
</dbReference>
<dbReference type="EMBL" id="CP013695">
    <property type="protein sequence ID" value="ALU30775.1"/>
    <property type="molecule type" value="Genomic_DNA"/>
</dbReference>
<name>A0A0U3GIX1_9CREN</name>
<gene>
    <name evidence="2" type="ORF">ATY89_09150</name>
    <name evidence="3" type="ORF">ATZ20_00560</name>
</gene>
<dbReference type="EMBL" id="CP013694">
    <property type="protein sequence ID" value="ALU30085.1"/>
    <property type="molecule type" value="Genomic_DNA"/>
</dbReference>
<feature type="transmembrane region" description="Helical" evidence="1">
    <location>
        <begin position="206"/>
        <end position="227"/>
    </location>
</feature>
<proteinExistence type="predicted"/>
<evidence type="ECO:0000313" key="2">
    <source>
        <dbReference type="EMBL" id="ALU30085.1"/>
    </source>
</evidence>
<dbReference type="Proteomes" id="UP000065473">
    <property type="component" value="Chromosome"/>
</dbReference>
<dbReference type="OMA" id="NDYYITH"/>